<dbReference type="EMBL" id="ML213513">
    <property type="protein sequence ID" value="TFK50377.1"/>
    <property type="molecule type" value="Genomic_DNA"/>
</dbReference>
<reference evidence="1 2" key="1">
    <citation type="journal article" date="2019" name="Nat. Ecol. Evol.">
        <title>Megaphylogeny resolves global patterns of mushroom evolution.</title>
        <authorList>
            <person name="Varga T."/>
            <person name="Krizsan K."/>
            <person name="Foldi C."/>
            <person name="Dima B."/>
            <person name="Sanchez-Garcia M."/>
            <person name="Sanchez-Ramirez S."/>
            <person name="Szollosi G.J."/>
            <person name="Szarkandi J.G."/>
            <person name="Papp V."/>
            <person name="Albert L."/>
            <person name="Andreopoulos W."/>
            <person name="Angelini C."/>
            <person name="Antonin V."/>
            <person name="Barry K.W."/>
            <person name="Bougher N.L."/>
            <person name="Buchanan P."/>
            <person name="Buyck B."/>
            <person name="Bense V."/>
            <person name="Catcheside P."/>
            <person name="Chovatia M."/>
            <person name="Cooper J."/>
            <person name="Damon W."/>
            <person name="Desjardin D."/>
            <person name="Finy P."/>
            <person name="Geml J."/>
            <person name="Haridas S."/>
            <person name="Hughes K."/>
            <person name="Justo A."/>
            <person name="Karasinski D."/>
            <person name="Kautmanova I."/>
            <person name="Kiss B."/>
            <person name="Kocsube S."/>
            <person name="Kotiranta H."/>
            <person name="LaButti K.M."/>
            <person name="Lechner B.E."/>
            <person name="Liimatainen K."/>
            <person name="Lipzen A."/>
            <person name="Lukacs Z."/>
            <person name="Mihaltcheva S."/>
            <person name="Morgado L.N."/>
            <person name="Niskanen T."/>
            <person name="Noordeloos M.E."/>
            <person name="Ohm R.A."/>
            <person name="Ortiz-Santana B."/>
            <person name="Ovrebo C."/>
            <person name="Racz N."/>
            <person name="Riley R."/>
            <person name="Savchenko A."/>
            <person name="Shiryaev A."/>
            <person name="Soop K."/>
            <person name="Spirin V."/>
            <person name="Szebenyi C."/>
            <person name="Tomsovsky M."/>
            <person name="Tulloss R.E."/>
            <person name="Uehling J."/>
            <person name="Grigoriev I.V."/>
            <person name="Vagvolgyi C."/>
            <person name="Papp T."/>
            <person name="Martin F.M."/>
            <person name="Miettinen O."/>
            <person name="Hibbett D.S."/>
            <person name="Nagy L.G."/>
        </authorList>
    </citation>
    <scope>NUCLEOTIDE SEQUENCE [LARGE SCALE GENOMIC DNA]</scope>
    <source>
        <strain evidence="1 2">OMC1185</strain>
    </source>
</reference>
<keyword evidence="2" id="KW-1185">Reference proteome</keyword>
<organism evidence="1 2">
    <name type="scientific">Heliocybe sulcata</name>
    <dbReference type="NCBI Taxonomy" id="5364"/>
    <lineage>
        <taxon>Eukaryota</taxon>
        <taxon>Fungi</taxon>
        <taxon>Dikarya</taxon>
        <taxon>Basidiomycota</taxon>
        <taxon>Agaricomycotina</taxon>
        <taxon>Agaricomycetes</taxon>
        <taxon>Gloeophyllales</taxon>
        <taxon>Gloeophyllaceae</taxon>
        <taxon>Heliocybe</taxon>
    </lineage>
</organism>
<dbReference type="AlphaFoldDB" id="A0A5C3MZB6"/>
<dbReference type="Proteomes" id="UP000305948">
    <property type="component" value="Unassembled WGS sequence"/>
</dbReference>
<evidence type="ECO:0000313" key="1">
    <source>
        <dbReference type="EMBL" id="TFK50377.1"/>
    </source>
</evidence>
<evidence type="ECO:0000313" key="2">
    <source>
        <dbReference type="Proteomes" id="UP000305948"/>
    </source>
</evidence>
<name>A0A5C3MZB6_9AGAM</name>
<protein>
    <submittedName>
        <fullName evidence="1">Uncharacterized protein</fullName>
    </submittedName>
</protein>
<accession>A0A5C3MZB6</accession>
<sequence>MRRLLYHCWHSTVLGFCRRIAVVGYRALDATFNLEIGNRGRWTSTCQREFRRCSWIVNSCHNHSQAEHALSLFRLDILSVLVCCSLSGLLRSDLSNHRLLSTTSNRQSYHSTFMVLGGH</sequence>
<proteinExistence type="predicted"/>
<gene>
    <name evidence="1" type="ORF">OE88DRAFT_247757</name>
</gene>